<name>A0A9P8VI31_9PEZI</name>
<dbReference type="InterPro" id="IPR037069">
    <property type="entry name" value="AcylCoA_DH/ox_N_sf"/>
</dbReference>
<dbReference type="Pfam" id="PF02771">
    <property type="entry name" value="Acyl-CoA_dh_N"/>
    <property type="match status" value="1"/>
</dbReference>
<keyword evidence="3" id="KW-0285">Flavoprotein</keyword>
<dbReference type="InterPro" id="IPR046373">
    <property type="entry name" value="Acyl-CoA_Oxase/DH_mid-dom_sf"/>
</dbReference>
<evidence type="ECO:0000259" key="6">
    <source>
        <dbReference type="Pfam" id="PF02771"/>
    </source>
</evidence>
<evidence type="ECO:0000313" key="7">
    <source>
        <dbReference type="EMBL" id="KAH6693481.1"/>
    </source>
</evidence>
<dbReference type="GO" id="GO:0003995">
    <property type="term" value="F:acyl-CoA dehydrogenase activity"/>
    <property type="evidence" value="ECO:0007669"/>
    <property type="project" value="TreeGrafter"/>
</dbReference>
<evidence type="ECO:0000256" key="3">
    <source>
        <dbReference type="ARBA" id="ARBA00022630"/>
    </source>
</evidence>
<dbReference type="PANTHER" id="PTHR43884">
    <property type="entry name" value="ACYL-COA DEHYDROGENASE"/>
    <property type="match status" value="1"/>
</dbReference>
<evidence type="ECO:0000256" key="1">
    <source>
        <dbReference type="ARBA" id="ARBA00001974"/>
    </source>
</evidence>
<dbReference type="Proteomes" id="UP000770015">
    <property type="component" value="Unassembled WGS sequence"/>
</dbReference>
<feature type="domain" description="Acyl-CoA dehydrogenase/oxidase C-terminal" evidence="5">
    <location>
        <begin position="267"/>
        <end position="403"/>
    </location>
</feature>
<dbReference type="SUPFAM" id="SSF56645">
    <property type="entry name" value="Acyl-CoA dehydrogenase NM domain-like"/>
    <property type="match status" value="1"/>
</dbReference>
<dbReference type="Gene3D" id="1.10.540.10">
    <property type="entry name" value="Acyl-CoA dehydrogenase/oxidase, N-terminal domain"/>
    <property type="match status" value="1"/>
</dbReference>
<dbReference type="Pfam" id="PF00441">
    <property type="entry name" value="Acyl-CoA_dh_1"/>
    <property type="match status" value="1"/>
</dbReference>
<evidence type="ECO:0000256" key="4">
    <source>
        <dbReference type="ARBA" id="ARBA00022827"/>
    </source>
</evidence>
<comment type="similarity">
    <text evidence="2">Belongs to the acyl-CoA dehydrogenase family.</text>
</comment>
<dbReference type="EMBL" id="JAGSXJ010000003">
    <property type="protein sequence ID" value="KAH6693481.1"/>
    <property type="molecule type" value="Genomic_DNA"/>
</dbReference>
<dbReference type="InterPro" id="IPR036250">
    <property type="entry name" value="AcylCo_DH-like_C"/>
</dbReference>
<sequence length="428" mass="46632">MTNYALSEDQIEVRRAAAQFAKEHIGPAAEIYQHLPSQQARFRETRPFYERLVKAGYLRAFVPAPFGGTGGSFLDMSLIVEEFWAVDTSVNMALLGTALGLMPLILGATAEQRERFMKSFVSGEGDHIASLAHSEPGGTANYLEQGGQGLGTTARKEGNEYVVNGEKLWTTNSAGWDDKGASLTCLCVRYSEYGGPERPDVDPASNVMILLVTREVIAQNKPGAYQVLSEPELMGHVGASGPHTRYTNFRIPADHLLCERGAPTVALIQQAFSLTAALVGSMACGVMRRAFEVALKFAKEDNRGGSVPIIQRQSVADLLINCKIKIDTSRLLVRNALDSFDKGTGDAASRLESCLQTKIYCGDAAVQAIWETMQAVGMKSYQTQSGLPALLNDAAVFALFDGGNVGVRRRQYEKLLQSPDYDPWKNSY</sequence>
<dbReference type="GO" id="GO:0050660">
    <property type="term" value="F:flavin adenine dinucleotide binding"/>
    <property type="evidence" value="ECO:0007669"/>
    <property type="project" value="InterPro"/>
</dbReference>
<evidence type="ECO:0000313" key="8">
    <source>
        <dbReference type="Proteomes" id="UP000770015"/>
    </source>
</evidence>
<dbReference type="AlphaFoldDB" id="A0A9P8VI31"/>
<evidence type="ECO:0000256" key="2">
    <source>
        <dbReference type="ARBA" id="ARBA00009347"/>
    </source>
</evidence>
<dbReference type="InterPro" id="IPR009100">
    <property type="entry name" value="AcylCoA_DH/oxidase_NM_dom_sf"/>
</dbReference>
<comment type="caution">
    <text evidence="7">The sequence shown here is derived from an EMBL/GenBank/DDBJ whole genome shotgun (WGS) entry which is preliminary data.</text>
</comment>
<dbReference type="OrthoDB" id="10016597at2759"/>
<keyword evidence="4" id="KW-0274">FAD</keyword>
<proteinExistence type="inferred from homology"/>
<dbReference type="GO" id="GO:0046359">
    <property type="term" value="P:butyrate catabolic process"/>
    <property type="evidence" value="ECO:0007669"/>
    <property type="project" value="TreeGrafter"/>
</dbReference>
<dbReference type="InterPro" id="IPR013786">
    <property type="entry name" value="AcylCoA_DH/ox_N"/>
</dbReference>
<reference evidence="7" key="1">
    <citation type="journal article" date="2021" name="Nat. Commun.">
        <title>Genetic determinants of endophytism in the Arabidopsis root mycobiome.</title>
        <authorList>
            <person name="Mesny F."/>
            <person name="Miyauchi S."/>
            <person name="Thiergart T."/>
            <person name="Pickel B."/>
            <person name="Atanasova L."/>
            <person name="Karlsson M."/>
            <person name="Huettel B."/>
            <person name="Barry K.W."/>
            <person name="Haridas S."/>
            <person name="Chen C."/>
            <person name="Bauer D."/>
            <person name="Andreopoulos W."/>
            <person name="Pangilinan J."/>
            <person name="LaButti K."/>
            <person name="Riley R."/>
            <person name="Lipzen A."/>
            <person name="Clum A."/>
            <person name="Drula E."/>
            <person name="Henrissat B."/>
            <person name="Kohler A."/>
            <person name="Grigoriev I.V."/>
            <person name="Martin F.M."/>
            <person name="Hacquard S."/>
        </authorList>
    </citation>
    <scope>NUCLEOTIDE SEQUENCE</scope>
    <source>
        <strain evidence="7">MPI-SDFR-AT-0117</strain>
    </source>
</reference>
<accession>A0A9P8VI31</accession>
<dbReference type="SUPFAM" id="SSF47203">
    <property type="entry name" value="Acyl-CoA dehydrogenase C-terminal domain-like"/>
    <property type="match status" value="1"/>
</dbReference>
<organism evidence="7 8">
    <name type="scientific">Plectosphaerella plurivora</name>
    <dbReference type="NCBI Taxonomy" id="936078"/>
    <lineage>
        <taxon>Eukaryota</taxon>
        <taxon>Fungi</taxon>
        <taxon>Dikarya</taxon>
        <taxon>Ascomycota</taxon>
        <taxon>Pezizomycotina</taxon>
        <taxon>Sordariomycetes</taxon>
        <taxon>Hypocreomycetidae</taxon>
        <taxon>Glomerellales</taxon>
        <taxon>Plectosphaerellaceae</taxon>
        <taxon>Plectosphaerella</taxon>
    </lineage>
</organism>
<comment type="cofactor">
    <cofactor evidence="1">
        <name>FAD</name>
        <dbReference type="ChEBI" id="CHEBI:57692"/>
    </cofactor>
</comment>
<keyword evidence="8" id="KW-1185">Reference proteome</keyword>
<gene>
    <name evidence="7" type="ORF">F5X68DRAFT_267102</name>
</gene>
<dbReference type="Gene3D" id="1.20.140.10">
    <property type="entry name" value="Butyryl-CoA Dehydrogenase, subunit A, domain 3"/>
    <property type="match status" value="1"/>
</dbReference>
<evidence type="ECO:0000259" key="5">
    <source>
        <dbReference type="Pfam" id="PF00441"/>
    </source>
</evidence>
<dbReference type="InterPro" id="IPR009075">
    <property type="entry name" value="AcylCo_DH/oxidase_C"/>
</dbReference>
<dbReference type="CDD" id="cd00567">
    <property type="entry name" value="ACAD"/>
    <property type="match status" value="1"/>
</dbReference>
<feature type="domain" description="Acyl-CoA dehydrogenase/oxidase N-terminal" evidence="6">
    <location>
        <begin position="7"/>
        <end position="124"/>
    </location>
</feature>
<dbReference type="GO" id="GO:0033539">
    <property type="term" value="P:fatty acid beta-oxidation using acyl-CoA dehydrogenase"/>
    <property type="evidence" value="ECO:0007669"/>
    <property type="project" value="TreeGrafter"/>
</dbReference>
<dbReference type="PANTHER" id="PTHR43884:SF12">
    <property type="entry name" value="ISOVALERYL-COA DEHYDROGENASE, MITOCHONDRIAL-RELATED"/>
    <property type="match status" value="1"/>
</dbReference>
<protein>
    <submittedName>
        <fullName evidence="7">Acyl-CoA dehydrogenase/oxidase</fullName>
    </submittedName>
</protein>
<dbReference type="Gene3D" id="2.40.110.10">
    <property type="entry name" value="Butyryl-CoA Dehydrogenase, subunit A, domain 2"/>
    <property type="match status" value="1"/>
</dbReference>